<dbReference type="AlphaFoldDB" id="A0A0J7YLS5"/>
<keyword evidence="1" id="KW-1133">Transmembrane helix</keyword>
<protein>
    <submittedName>
        <fullName evidence="2">Uncharacterized protein</fullName>
    </submittedName>
</protein>
<dbReference type="Proteomes" id="UP000035740">
    <property type="component" value="Unassembled WGS sequence"/>
</dbReference>
<proteinExistence type="predicted"/>
<keyword evidence="1" id="KW-0472">Membrane</keyword>
<keyword evidence="1" id="KW-0812">Transmembrane</keyword>
<dbReference type="EMBL" id="KQ127035">
    <property type="protein sequence ID" value="KMS64609.1"/>
    <property type="molecule type" value="Genomic_DNA"/>
</dbReference>
<sequence length="147" mass="16952">MLIDSTNGDLLKSWTADIQKPEDFHLNFTTSQHVIGMSRTDEKRHLRIHCFDPLSDLDASMAVFIIHGFLLGSYILSPGNIFMVDFSDRPPPSHCLVSDHERNEKMRISSESSWMFQAYILYRKHAGGPIFCHNIINRMSGKRVCRR</sequence>
<accession>A0A0J7YLS5</accession>
<evidence type="ECO:0000313" key="2">
    <source>
        <dbReference type="EMBL" id="KMS64609.1"/>
    </source>
</evidence>
<dbReference type="Gramene" id="KMS64609">
    <property type="protein sequence ID" value="KMS64609"/>
    <property type="gene ID" value="BVRB_018520"/>
</dbReference>
<feature type="transmembrane region" description="Helical" evidence="1">
    <location>
        <begin position="61"/>
        <end position="84"/>
    </location>
</feature>
<evidence type="ECO:0000256" key="1">
    <source>
        <dbReference type="SAM" id="Phobius"/>
    </source>
</evidence>
<evidence type="ECO:0000313" key="3">
    <source>
        <dbReference type="Proteomes" id="UP000035740"/>
    </source>
</evidence>
<organism evidence="2 3">
    <name type="scientific">Beta vulgaris subsp. vulgaris</name>
    <name type="common">Beet</name>
    <dbReference type="NCBI Taxonomy" id="3555"/>
    <lineage>
        <taxon>Eukaryota</taxon>
        <taxon>Viridiplantae</taxon>
        <taxon>Streptophyta</taxon>
        <taxon>Embryophyta</taxon>
        <taxon>Tracheophyta</taxon>
        <taxon>Spermatophyta</taxon>
        <taxon>Magnoliopsida</taxon>
        <taxon>eudicotyledons</taxon>
        <taxon>Gunneridae</taxon>
        <taxon>Pentapetalae</taxon>
        <taxon>Caryophyllales</taxon>
        <taxon>Chenopodiaceae</taxon>
        <taxon>Betoideae</taxon>
        <taxon>Beta</taxon>
    </lineage>
</organism>
<keyword evidence="3" id="KW-1185">Reference proteome</keyword>
<gene>
    <name evidence="2" type="ORF">BVRB_018520</name>
</gene>
<name>A0A0J7YLS5_BETVV</name>
<reference evidence="2 3" key="1">
    <citation type="journal article" date="2014" name="Nature">
        <title>The genome of the recently domesticated crop plant sugar beet (Beta vulgaris).</title>
        <authorList>
            <person name="Dohm J.C."/>
            <person name="Minoche A.E."/>
            <person name="Holtgrawe D."/>
            <person name="Capella-Gutierrez S."/>
            <person name="Zakrzewski F."/>
            <person name="Tafer H."/>
            <person name="Rupp O."/>
            <person name="Sorensen T.R."/>
            <person name="Stracke R."/>
            <person name="Reinhardt R."/>
            <person name="Goesmann A."/>
            <person name="Kraft T."/>
            <person name="Schulz B."/>
            <person name="Stadler P.F."/>
            <person name="Schmidt T."/>
            <person name="Gabaldon T."/>
            <person name="Lehrach H."/>
            <person name="Weisshaar B."/>
            <person name="Himmelbauer H."/>
        </authorList>
    </citation>
    <scope>NUCLEOTIDE SEQUENCE [LARGE SCALE GENOMIC DNA]</scope>
    <source>
        <tissue evidence="2">Taproot</tissue>
    </source>
</reference>